<dbReference type="Proteomes" id="UP000325008">
    <property type="component" value="Unassembled WGS sequence"/>
</dbReference>
<keyword evidence="2" id="KW-1185">Reference proteome</keyword>
<sequence length="137" mass="14674">MWRTGEVPNGPIQLFAPGPGQLGVGPLPPPARCPSPALLSVARPAVRRLPYCPSPALLLSVAPLCVATLATVYWSGCSLLARLTADRCWETSAEQGKIFHTVHTWHAQASHSARPKSARLSFLPPCTIQHNLLGLPE</sequence>
<comment type="caution">
    <text evidence="1">The sequence shown here is derived from an EMBL/GenBank/DDBJ whole genome shotgun (WGS) entry which is preliminary data.</text>
</comment>
<protein>
    <submittedName>
        <fullName evidence="1">Uncharacterized protein</fullName>
    </submittedName>
</protein>
<organism evidence="1 2">
    <name type="scientific">Pseudozyma antarctica</name>
    <name type="common">Yeast</name>
    <name type="synonym">Candida antarctica</name>
    <dbReference type="NCBI Taxonomy" id="84753"/>
    <lineage>
        <taxon>Eukaryota</taxon>
        <taxon>Fungi</taxon>
        <taxon>Dikarya</taxon>
        <taxon>Basidiomycota</taxon>
        <taxon>Ustilaginomycotina</taxon>
        <taxon>Ustilaginomycetes</taxon>
        <taxon>Ustilaginales</taxon>
        <taxon>Ustilaginaceae</taxon>
        <taxon>Moesziomyces</taxon>
    </lineage>
</organism>
<dbReference type="AlphaFoldDB" id="A0A5C3FWT8"/>
<evidence type="ECO:0000313" key="1">
    <source>
        <dbReference type="EMBL" id="SPO48037.1"/>
    </source>
</evidence>
<reference evidence="1" key="1">
    <citation type="submission" date="2018-03" db="EMBL/GenBank/DDBJ databases">
        <authorList>
            <person name="Guldener U."/>
        </authorList>
    </citation>
    <scope>NUCLEOTIDE SEQUENCE [LARGE SCALE GENOMIC DNA]</scope>
    <source>
        <strain evidence="1">ATCC34888</strain>
    </source>
</reference>
<name>A0A5C3FWT8_PSEA2</name>
<proteinExistence type="predicted"/>
<dbReference type="EMBL" id="OOIQ01000017">
    <property type="protein sequence ID" value="SPO48037.1"/>
    <property type="molecule type" value="Genomic_DNA"/>
</dbReference>
<accession>A0A5C3FWT8</accession>
<gene>
    <name evidence="1" type="ORF">PSANT_05725</name>
</gene>
<evidence type="ECO:0000313" key="2">
    <source>
        <dbReference type="Proteomes" id="UP000325008"/>
    </source>
</evidence>